<dbReference type="PROSITE" id="PS00028">
    <property type="entry name" value="ZINC_FINGER_C2H2_1"/>
    <property type="match status" value="1"/>
</dbReference>
<keyword evidence="5" id="KW-0805">Transcription regulation</keyword>
<evidence type="ECO:0000256" key="9">
    <source>
        <dbReference type="PROSITE-ProRule" id="PRU00042"/>
    </source>
</evidence>
<dbReference type="GO" id="GO:0005634">
    <property type="term" value="C:nucleus"/>
    <property type="evidence" value="ECO:0007669"/>
    <property type="project" value="UniProtKB-SubCell"/>
</dbReference>
<evidence type="ECO:0000256" key="1">
    <source>
        <dbReference type="ARBA" id="ARBA00004123"/>
    </source>
</evidence>
<dbReference type="PROSITE" id="PS50157">
    <property type="entry name" value="ZINC_FINGER_C2H2_2"/>
    <property type="match status" value="1"/>
</dbReference>
<dbReference type="EMBL" id="VEVO01000022">
    <property type="protein sequence ID" value="KAF0023127.1"/>
    <property type="molecule type" value="Genomic_DNA"/>
</dbReference>
<dbReference type="GO" id="GO:0006357">
    <property type="term" value="P:regulation of transcription by RNA polymerase II"/>
    <property type="evidence" value="ECO:0007669"/>
    <property type="project" value="TreeGrafter"/>
</dbReference>
<evidence type="ECO:0000256" key="6">
    <source>
        <dbReference type="ARBA" id="ARBA00023125"/>
    </source>
</evidence>
<evidence type="ECO:0000256" key="3">
    <source>
        <dbReference type="ARBA" id="ARBA00022771"/>
    </source>
</evidence>
<keyword evidence="11" id="KW-1133">Transmembrane helix</keyword>
<dbReference type="InterPro" id="IPR013087">
    <property type="entry name" value="Znf_C2H2_type"/>
</dbReference>
<protein>
    <recommendedName>
        <fullName evidence="12">C2H2-type domain-containing protein</fullName>
    </recommendedName>
</protein>
<evidence type="ECO:0000256" key="5">
    <source>
        <dbReference type="ARBA" id="ARBA00023015"/>
    </source>
</evidence>
<dbReference type="GO" id="GO:0008270">
    <property type="term" value="F:zinc ion binding"/>
    <property type="evidence" value="ECO:0007669"/>
    <property type="project" value="UniProtKB-KW"/>
</dbReference>
<dbReference type="PANTHER" id="PTHR13006:SF10">
    <property type="entry name" value="ZINC FINGER PROTEIN 395"/>
    <property type="match status" value="1"/>
</dbReference>
<name>A0A6A4RS71_SCOMX</name>
<evidence type="ECO:0000313" key="14">
    <source>
        <dbReference type="Proteomes" id="UP000438429"/>
    </source>
</evidence>
<feature type="region of interest" description="Disordered" evidence="10">
    <location>
        <begin position="174"/>
        <end position="203"/>
    </location>
</feature>
<organism evidence="13 14">
    <name type="scientific">Scophthalmus maximus</name>
    <name type="common">Turbot</name>
    <name type="synonym">Psetta maxima</name>
    <dbReference type="NCBI Taxonomy" id="52904"/>
    <lineage>
        <taxon>Eukaryota</taxon>
        <taxon>Metazoa</taxon>
        <taxon>Chordata</taxon>
        <taxon>Craniata</taxon>
        <taxon>Vertebrata</taxon>
        <taxon>Euteleostomi</taxon>
        <taxon>Actinopterygii</taxon>
        <taxon>Neopterygii</taxon>
        <taxon>Teleostei</taxon>
        <taxon>Neoteleostei</taxon>
        <taxon>Acanthomorphata</taxon>
        <taxon>Carangaria</taxon>
        <taxon>Pleuronectiformes</taxon>
        <taxon>Pleuronectoidei</taxon>
        <taxon>Scophthalmidae</taxon>
        <taxon>Scophthalmus</taxon>
    </lineage>
</organism>
<evidence type="ECO:0000259" key="12">
    <source>
        <dbReference type="PROSITE" id="PS50157"/>
    </source>
</evidence>
<feature type="transmembrane region" description="Helical" evidence="11">
    <location>
        <begin position="280"/>
        <end position="304"/>
    </location>
</feature>
<keyword evidence="11" id="KW-0812">Transmembrane</keyword>
<evidence type="ECO:0000256" key="11">
    <source>
        <dbReference type="SAM" id="Phobius"/>
    </source>
</evidence>
<sequence length="370" mass="39179">MGCGAPPTLALVYYRSSAPIGGKGRCDTVLSPLTACSSTMAAMRPEYEAGAGPGGTVTCPKGPQARVYPTAHHANWPETQQNLADTQSCVQAEKAPTEGGHHKNKISANPQREADRGWRNLATPLQTVGPTVHRKKMSATGEASCSFRSPESVEMDEIMAAMVLTSLSCSPVVQSPPLTDPGPAGSSSSADMECGGGELSDSGSSGYWSWDHGNASPTPSPFVAEVDSSPDEGLHMDLEQGEELNAKKPKSSFRCVYKCLWPSCGKVLTSSVGMKRHIRVLHLGVNTASTMIAIVFGFCGYYIALATDFLRLTPATPLGRVVRNVDHVPCSESAVAQGGEIGQREQQQLNVGKDFMSATVHFRIPVAASR</sequence>
<evidence type="ECO:0000313" key="13">
    <source>
        <dbReference type="EMBL" id="KAF0023127.1"/>
    </source>
</evidence>
<evidence type="ECO:0000256" key="10">
    <source>
        <dbReference type="SAM" id="MobiDB-lite"/>
    </source>
</evidence>
<evidence type="ECO:0000256" key="7">
    <source>
        <dbReference type="ARBA" id="ARBA00023163"/>
    </source>
</evidence>
<keyword evidence="2" id="KW-0479">Metal-binding</keyword>
<keyword evidence="7" id="KW-0804">Transcription</keyword>
<dbReference type="GO" id="GO:0000978">
    <property type="term" value="F:RNA polymerase II cis-regulatory region sequence-specific DNA binding"/>
    <property type="evidence" value="ECO:0007669"/>
    <property type="project" value="TreeGrafter"/>
</dbReference>
<dbReference type="AlphaFoldDB" id="A0A6A4RS71"/>
<keyword evidence="6" id="KW-0238">DNA-binding</keyword>
<dbReference type="Proteomes" id="UP000438429">
    <property type="component" value="Unassembled WGS sequence"/>
</dbReference>
<dbReference type="PANTHER" id="PTHR13006">
    <property type="entry name" value="PAPILLOMAVIRUS REGULATORY FACTOR PRF-1"/>
    <property type="match status" value="1"/>
</dbReference>
<feature type="domain" description="C2H2-type" evidence="12">
    <location>
        <begin position="257"/>
        <end position="287"/>
    </location>
</feature>
<evidence type="ECO:0000256" key="8">
    <source>
        <dbReference type="ARBA" id="ARBA00023242"/>
    </source>
</evidence>
<dbReference type="GO" id="GO:0003700">
    <property type="term" value="F:DNA-binding transcription factor activity"/>
    <property type="evidence" value="ECO:0007669"/>
    <property type="project" value="TreeGrafter"/>
</dbReference>
<evidence type="ECO:0000256" key="2">
    <source>
        <dbReference type="ARBA" id="ARBA00022723"/>
    </source>
</evidence>
<comment type="subcellular location">
    <subcellularLocation>
        <location evidence="1">Nucleus</location>
    </subcellularLocation>
</comment>
<keyword evidence="3 9" id="KW-0863">Zinc-finger</keyword>
<proteinExistence type="predicted"/>
<dbReference type="InterPro" id="IPR052253">
    <property type="entry name" value="CR1/CR2-DNA-binding_regulator"/>
</dbReference>
<keyword evidence="8" id="KW-0539">Nucleus</keyword>
<gene>
    <name evidence="13" type="ORF">F2P81_023757</name>
</gene>
<reference evidence="13 14" key="1">
    <citation type="submission" date="2019-06" db="EMBL/GenBank/DDBJ databases">
        <title>Draft genomes of female and male turbot (Scophthalmus maximus).</title>
        <authorList>
            <person name="Xu H."/>
            <person name="Xu X.-W."/>
            <person name="Shao C."/>
            <person name="Chen S."/>
        </authorList>
    </citation>
    <scope>NUCLEOTIDE SEQUENCE [LARGE SCALE GENOMIC DNA]</scope>
    <source>
        <strain evidence="13">Ysfricsl-2016a</strain>
        <tissue evidence="13">Blood</tissue>
    </source>
</reference>
<keyword evidence="4" id="KW-0862">Zinc</keyword>
<evidence type="ECO:0000256" key="4">
    <source>
        <dbReference type="ARBA" id="ARBA00022833"/>
    </source>
</evidence>
<accession>A0A6A4RS71</accession>
<keyword evidence="11" id="KW-0472">Membrane</keyword>
<comment type="caution">
    <text evidence="13">The sequence shown here is derived from an EMBL/GenBank/DDBJ whole genome shotgun (WGS) entry which is preliminary data.</text>
</comment>